<comment type="catalytic activity">
    <reaction evidence="10 12">
        <text>RNA(n) + a ribonucleoside 5'-triphosphate = RNA(n+1) + diphosphate</text>
        <dbReference type="Rhea" id="RHEA:21248"/>
        <dbReference type="Rhea" id="RHEA-COMP:14527"/>
        <dbReference type="Rhea" id="RHEA-COMP:17342"/>
        <dbReference type="ChEBI" id="CHEBI:33019"/>
        <dbReference type="ChEBI" id="CHEBI:61557"/>
        <dbReference type="ChEBI" id="CHEBI:140395"/>
        <dbReference type="EC" id="2.7.7.6"/>
    </reaction>
</comment>
<comment type="similarity">
    <text evidence="1 12">Belongs to the RNA polymerase alpha chain family.</text>
</comment>
<dbReference type="SUPFAM" id="SSF56553">
    <property type="entry name" value="Insert subdomain of RNA polymerase alpha subunit"/>
    <property type="match status" value="1"/>
</dbReference>
<dbReference type="SMART" id="SM00662">
    <property type="entry name" value="RPOLD"/>
    <property type="match status" value="1"/>
</dbReference>
<comment type="function">
    <text evidence="12">DNA-dependent RNA polymerase catalyzes the transcription of DNA into RNA using the four ribonucleoside triphosphates as substrates.</text>
</comment>
<feature type="region of interest" description="Alpha C-terminal domain (alpha-CTD)" evidence="12">
    <location>
        <begin position="278"/>
        <end position="341"/>
    </location>
</feature>
<comment type="domain">
    <text evidence="12">The N-terminal domain is essential for RNAP assembly and basal transcription, whereas the C-terminal domain is involved in interaction with transcriptional regulators and with upstream promoter elements.</text>
</comment>
<dbReference type="InterPro" id="IPR011773">
    <property type="entry name" value="DNA-dir_RpoA"/>
</dbReference>
<dbReference type="SUPFAM" id="SSF55257">
    <property type="entry name" value="RBP11-like subunits of RNA polymerase"/>
    <property type="match status" value="1"/>
</dbReference>
<keyword evidence="7 12" id="KW-0804">Transcription</keyword>
<evidence type="ECO:0000256" key="2">
    <source>
        <dbReference type="ARBA" id="ARBA00012418"/>
    </source>
</evidence>
<evidence type="ECO:0000256" key="7">
    <source>
        <dbReference type="ARBA" id="ARBA00023163"/>
    </source>
</evidence>
<dbReference type="GO" id="GO:0003677">
    <property type="term" value="F:DNA binding"/>
    <property type="evidence" value="ECO:0007669"/>
    <property type="project" value="UniProtKB-UniRule"/>
</dbReference>
<proteinExistence type="inferred from homology"/>
<dbReference type="InterPro" id="IPR011262">
    <property type="entry name" value="DNA-dir_RNA_pol_insert"/>
</dbReference>
<comment type="subunit">
    <text evidence="11 12">Homodimer. The RNAP catalytic core consists of 2 alpha, 1 beta, 1 beta' and 1 omega subunit. When a sigma factor is associated with the core the holoenzyme is formed, which can initiate transcription.</text>
</comment>
<keyword evidence="6 12" id="KW-0548">Nucleotidyltransferase</keyword>
<dbReference type="KEGG" id="dwu:DVJ83_00720"/>
<dbReference type="NCBIfam" id="NF003519">
    <property type="entry name" value="PRK05182.2-5"/>
    <property type="match status" value="1"/>
</dbReference>
<organism evidence="14 15">
    <name type="scientific">Deinococcus wulumuqiensis</name>
    <dbReference type="NCBI Taxonomy" id="980427"/>
    <lineage>
        <taxon>Bacteria</taxon>
        <taxon>Thermotogati</taxon>
        <taxon>Deinococcota</taxon>
        <taxon>Deinococci</taxon>
        <taxon>Deinococcales</taxon>
        <taxon>Deinococcaceae</taxon>
        <taxon>Deinococcus</taxon>
    </lineage>
</organism>
<dbReference type="GO" id="GO:0003899">
    <property type="term" value="F:DNA-directed RNA polymerase activity"/>
    <property type="evidence" value="ECO:0007669"/>
    <property type="project" value="UniProtKB-UniRule"/>
</dbReference>
<dbReference type="InterPro" id="IPR036603">
    <property type="entry name" value="RBP11-like"/>
</dbReference>
<dbReference type="AlphaFoldDB" id="A0A345IE09"/>
<dbReference type="Gene3D" id="2.170.120.12">
    <property type="entry name" value="DNA-directed RNA polymerase, insert domain"/>
    <property type="match status" value="1"/>
</dbReference>
<evidence type="ECO:0000256" key="4">
    <source>
        <dbReference type="ARBA" id="ARBA00022478"/>
    </source>
</evidence>
<accession>A0A345IE09</accession>
<protein>
    <recommendedName>
        <fullName evidence="3 12">DNA-directed RNA polymerase subunit alpha</fullName>
        <shortName evidence="12">RNAP subunit alpha</shortName>
        <ecNumber evidence="2 12">2.7.7.6</ecNumber>
    </recommendedName>
    <alternativeName>
        <fullName evidence="9 12">RNA polymerase subunit alpha</fullName>
    </alternativeName>
    <alternativeName>
        <fullName evidence="8 12">Transcriptase subunit alpha</fullName>
    </alternativeName>
</protein>
<name>A0A345IE09_9DEIO</name>
<dbReference type="RefSeq" id="WP_114671047.1">
    <property type="nucleotide sequence ID" value="NZ_CALTYN010000012.1"/>
</dbReference>
<dbReference type="EC" id="2.7.7.6" evidence="2 12"/>
<dbReference type="InterPro" id="IPR011260">
    <property type="entry name" value="RNAP_asu_C"/>
</dbReference>
<evidence type="ECO:0000256" key="11">
    <source>
        <dbReference type="ARBA" id="ARBA00066029"/>
    </source>
</evidence>
<dbReference type="GO" id="GO:0000428">
    <property type="term" value="C:DNA-directed RNA polymerase complex"/>
    <property type="evidence" value="ECO:0007669"/>
    <property type="project" value="UniProtKB-KW"/>
</dbReference>
<dbReference type="GO" id="GO:0046983">
    <property type="term" value="F:protein dimerization activity"/>
    <property type="evidence" value="ECO:0007669"/>
    <property type="project" value="InterPro"/>
</dbReference>
<evidence type="ECO:0000256" key="6">
    <source>
        <dbReference type="ARBA" id="ARBA00022695"/>
    </source>
</evidence>
<evidence type="ECO:0000256" key="12">
    <source>
        <dbReference type="HAMAP-Rule" id="MF_00059"/>
    </source>
</evidence>
<dbReference type="GO" id="GO:0006351">
    <property type="term" value="P:DNA-templated transcription"/>
    <property type="evidence" value="ECO:0007669"/>
    <property type="project" value="UniProtKB-UniRule"/>
</dbReference>
<sequence length="341" mass="37197">MEQKRPQLKARVDGDYGEFVLEPLARGYGVTIGNPIRRILMSSIPGTAVTSVYIEDVLHEFSTIPGVREDVIRLILNLKELVVKFHAPGPKTLTLRAQGEGEVRASAFEVPTDAEIVNPDLVIANLAEDGKLVMEVRVEEGEGYVSADKHATKDRINSIPVDAMFSPVRRVAYHVENTRVGQQTDLDRLILRVWTDGSAGPQEALDKAVEILRDELSVFGNVETMPALENSYAAAAPAAVYDPATATLPASVYDSPRQPDLGSLSINPQPFPTDQDTPRVTLEGLGLTTRVLHSLKEEGIDSVDALCALSDRDLKKVPGIGERSLDEIKQQLAQFGLALRD</sequence>
<gene>
    <name evidence="12" type="primary">rpoA</name>
    <name evidence="14" type="ORF">DVJ83_00720</name>
</gene>
<dbReference type="InterPro" id="IPR036643">
    <property type="entry name" value="RNApol_insert_sf"/>
</dbReference>
<evidence type="ECO:0000256" key="9">
    <source>
        <dbReference type="ARBA" id="ARBA00033070"/>
    </source>
</evidence>
<evidence type="ECO:0000256" key="8">
    <source>
        <dbReference type="ARBA" id="ARBA00032524"/>
    </source>
</evidence>
<dbReference type="Gene3D" id="1.10.150.20">
    <property type="entry name" value="5' to 3' exonuclease, C-terminal subdomain"/>
    <property type="match status" value="1"/>
</dbReference>
<feature type="domain" description="DNA-directed RNA polymerase RpoA/D/Rpb3-type" evidence="13">
    <location>
        <begin position="16"/>
        <end position="222"/>
    </location>
</feature>
<evidence type="ECO:0000256" key="5">
    <source>
        <dbReference type="ARBA" id="ARBA00022679"/>
    </source>
</evidence>
<dbReference type="Pfam" id="PF03118">
    <property type="entry name" value="RNA_pol_A_CTD"/>
    <property type="match status" value="1"/>
</dbReference>
<dbReference type="STRING" id="1288484.GCA_000348665_00901"/>
<evidence type="ECO:0000256" key="3">
    <source>
        <dbReference type="ARBA" id="ARBA00015972"/>
    </source>
</evidence>
<reference evidence="14 15" key="1">
    <citation type="submission" date="2018-07" db="EMBL/GenBank/DDBJ databases">
        <title>Complete Genome and Methylome Analysis of Deinococcus wulumuqiensis NEB 479.</title>
        <authorList>
            <person name="Fomenkov A."/>
            <person name="Luyten Y."/>
            <person name="Vincze T."/>
            <person name="Anton B.P."/>
            <person name="Clark T."/>
            <person name="Roberts R.J."/>
            <person name="Morgan R.D."/>
        </authorList>
    </citation>
    <scope>NUCLEOTIDE SEQUENCE [LARGE SCALE GENOMIC DNA]</scope>
    <source>
        <strain evidence="14 15">NEB 479</strain>
    </source>
</reference>
<dbReference type="Pfam" id="PF01193">
    <property type="entry name" value="RNA_pol_L"/>
    <property type="match status" value="1"/>
</dbReference>
<feature type="region of interest" description="Alpha N-terminal domain (alpha-NTD)" evidence="12">
    <location>
        <begin position="1"/>
        <end position="223"/>
    </location>
</feature>
<dbReference type="CDD" id="cd06928">
    <property type="entry name" value="RNAP_alpha_NTD"/>
    <property type="match status" value="1"/>
</dbReference>
<dbReference type="InterPro" id="IPR011263">
    <property type="entry name" value="DNA-dir_RNA_pol_RpoA/D/Rpb3"/>
</dbReference>
<keyword evidence="4 12" id="KW-0240">DNA-directed RNA polymerase</keyword>
<evidence type="ECO:0000259" key="13">
    <source>
        <dbReference type="SMART" id="SM00662"/>
    </source>
</evidence>
<evidence type="ECO:0000256" key="10">
    <source>
        <dbReference type="ARBA" id="ARBA00048552"/>
    </source>
</evidence>
<dbReference type="EMBL" id="CP031158">
    <property type="protein sequence ID" value="AXG97931.1"/>
    <property type="molecule type" value="Genomic_DNA"/>
</dbReference>
<dbReference type="Proteomes" id="UP000253744">
    <property type="component" value="Chromosome"/>
</dbReference>
<dbReference type="SUPFAM" id="SSF47789">
    <property type="entry name" value="C-terminal domain of RNA polymerase alpha subunit"/>
    <property type="match status" value="1"/>
</dbReference>
<dbReference type="NCBIfam" id="TIGR02027">
    <property type="entry name" value="rpoA"/>
    <property type="match status" value="1"/>
</dbReference>
<evidence type="ECO:0000313" key="15">
    <source>
        <dbReference type="Proteomes" id="UP000253744"/>
    </source>
</evidence>
<evidence type="ECO:0000256" key="1">
    <source>
        <dbReference type="ARBA" id="ARBA00007123"/>
    </source>
</evidence>
<dbReference type="GO" id="GO:0005737">
    <property type="term" value="C:cytoplasm"/>
    <property type="evidence" value="ECO:0007669"/>
    <property type="project" value="UniProtKB-ARBA"/>
</dbReference>
<dbReference type="Gene3D" id="3.30.1360.10">
    <property type="entry name" value="RNA polymerase, RBP11-like subunit"/>
    <property type="match status" value="1"/>
</dbReference>
<evidence type="ECO:0000313" key="14">
    <source>
        <dbReference type="EMBL" id="AXG97931.1"/>
    </source>
</evidence>
<dbReference type="FunFam" id="2.170.120.12:FF:000001">
    <property type="entry name" value="DNA-directed RNA polymerase subunit alpha"/>
    <property type="match status" value="1"/>
</dbReference>
<dbReference type="Pfam" id="PF01000">
    <property type="entry name" value="RNA_pol_A_bac"/>
    <property type="match status" value="1"/>
</dbReference>
<keyword evidence="5 12" id="KW-0808">Transferase</keyword>
<dbReference type="HAMAP" id="MF_00059">
    <property type="entry name" value="RNApol_bact_RpoA"/>
    <property type="match status" value="1"/>
</dbReference>